<proteinExistence type="inferred from homology"/>
<keyword evidence="5 7" id="KW-0378">Hydrolase</keyword>
<dbReference type="AlphaFoldDB" id="A0AA37Q9Q8"/>
<keyword evidence="7" id="KW-1133">Transmembrane helix</keyword>
<dbReference type="Pfam" id="PF10502">
    <property type="entry name" value="Peptidase_S26"/>
    <property type="match status" value="1"/>
</dbReference>
<feature type="transmembrane region" description="Helical" evidence="7">
    <location>
        <begin position="68"/>
        <end position="87"/>
    </location>
</feature>
<dbReference type="GO" id="GO:0006465">
    <property type="term" value="P:signal peptide processing"/>
    <property type="evidence" value="ECO:0007669"/>
    <property type="project" value="InterPro"/>
</dbReference>
<feature type="active site" evidence="6">
    <location>
        <position position="96"/>
    </location>
</feature>
<dbReference type="NCBIfam" id="TIGR02227">
    <property type="entry name" value="sigpep_I_bact"/>
    <property type="match status" value="1"/>
</dbReference>
<comment type="catalytic activity">
    <reaction evidence="1 7">
        <text>Cleavage of hydrophobic, N-terminal signal or leader sequences from secreted and periplasmic proteins.</text>
        <dbReference type="EC" id="3.4.21.89"/>
    </reaction>
</comment>
<keyword evidence="7" id="KW-0812">Transmembrane</keyword>
<dbReference type="GO" id="GO:0016020">
    <property type="term" value="C:membrane"/>
    <property type="evidence" value="ECO:0007669"/>
    <property type="project" value="UniProtKB-SubCell"/>
</dbReference>
<dbReference type="CDD" id="cd06530">
    <property type="entry name" value="S26_SPase_I"/>
    <property type="match status" value="1"/>
</dbReference>
<dbReference type="InterPro" id="IPR019758">
    <property type="entry name" value="Pept_S26A_signal_pept_1_CS"/>
</dbReference>
<dbReference type="InterPro" id="IPR036286">
    <property type="entry name" value="LexA/Signal_pep-like_sf"/>
</dbReference>
<feature type="domain" description="Peptidase S26" evidence="8">
    <location>
        <begin position="65"/>
        <end position="282"/>
    </location>
</feature>
<feature type="active site" evidence="6">
    <location>
        <position position="151"/>
    </location>
</feature>
<gene>
    <name evidence="9" type="ORF">rosag_28250</name>
</gene>
<evidence type="ECO:0000256" key="4">
    <source>
        <dbReference type="ARBA" id="ARBA00019232"/>
    </source>
</evidence>
<dbReference type="PANTHER" id="PTHR43390">
    <property type="entry name" value="SIGNAL PEPTIDASE I"/>
    <property type="match status" value="1"/>
</dbReference>
<dbReference type="GO" id="GO:0009003">
    <property type="term" value="F:signal peptidase activity"/>
    <property type="evidence" value="ECO:0007669"/>
    <property type="project" value="UniProtKB-EC"/>
</dbReference>
<evidence type="ECO:0000256" key="5">
    <source>
        <dbReference type="ARBA" id="ARBA00022801"/>
    </source>
</evidence>
<dbReference type="GO" id="GO:0004252">
    <property type="term" value="F:serine-type endopeptidase activity"/>
    <property type="evidence" value="ECO:0007669"/>
    <property type="project" value="InterPro"/>
</dbReference>
<evidence type="ECO:0000313" key="10">
    <source>
        <dbReference type="Proteomes" id="UP001161325"/>
    </source>
</evidence>
<keyword evidence="7" id="KW-0472">Membrane</keyword>
<dbReference type="EC" id="3.4.21.89" evidence="3 7"/>
<dbReference type="PANTHER" id="PTHR43390:SF1">
    <property type="entry name" value="CHLOROPLAST PROCESSING PEPTIDASE"/>
    <property type="match status" value="1"/>
</dbReference>
<comment type="caution">
    <text evidence="9">The sequence shown here is derived from an EMBL/GenBank/DDBJ whole genome shotgun (WGS) entry which is preliminary data.</text>
</comment>
<evidence type="ECO:0000256" key="1">
    <source>
        <dbReference type="ARBA" id="ARBA00000677"/>
    </source>
</evidence>
<evidence type="ECO:0000256" key="2">
    <source>
        <dbReference type="ARBA" id="ARBA00009370"/>
    </source>
</evidence>
<keyword evidence="10" id="KW-1185">Reference proteome</keyword>
<evidence type="ECO:0000259" key="8">
    <source>
        <dbReference type="Pfam" id="PF10502"/>
    </source>
</evidence>
<dbReference type="SUPFAM" id="SSF51306">
    <property type="entry name" value="LexA/Signal peptidase"/>
    <property type="match status" value="1"/>
</dbReference>
<evidence type="ECO:0000256" key="6">
    <source>
        <dbReference type="PIRSR" id="PIRSR600223-1"/>
    </source>
</evidence>
<comment type="subcellular location">
    <subcellularLocation>
        <location evidence="7">Membrane</location>
        <topology evidence="7">Single-pass type II membrane protein</topology>
    </subcellularLocation>
</comment>
<sequence length="308" mass="33484">MDLGTGALPSDAASPAIVAGAATGVVPGMAPGLLPVRDVPRASDAARAAALDSINRSSSLRLGWLWEWAKIFQFAVVLFLLVRAFLVEAYKIPSGSMEGTLLVGDFLLVNKLVYGAEVPLTGQHLPRLRAPARGEVVVFQWPSDTRKNFVKRLVGLPGDTLAMRGGTLYVNGEAQEERYVTHTEPGTDPTYEDFRWQRGHVVRTASAAAPAAGFDSLDAAGAIAGAERNPGDHPSRNNWGPLIVPAHSYFVLGDNRDNSLDSRYWGFVPDSLLRGRPMVVYYSYAPDSARRMAWLTAVRWSRLGVRVR</sequence>
<dbReference type="PROSITE" id="PS00760">
    <property type="entry name" value="SPASE_I_2"/>
    <property type="match status" value="1"/>
</dbReference>
<dbReference type="PRINTS" id="PR00727">
    <property type="entry name" value="LEADERPTASE"/>
</dbReference>
<organism evidence="9 10">
    <name type="scientific">Roseisolibacter agri</name>
    <dbReference type="NCBI Taxonomy" id="2014610"/>
    <lineage>
        <taxon>Bacteria</taxon>
        <taxon>Pseudomonadati</taxon>
        <taxon>Gemmatimonadota</taxon>
        <taxon>Gemmatimonadia</taxon>
        <taxon>Gemmatimonadales</taxon>
        <taxon>Gemmatimonadaceae</taxon>
        <taxon>Roseisolibacter</taxon>
    </lineage>
</organism>
<dbReference type="Proteomes" id="UP001161325">
    <property type="component" value="Unassembled WGS sequence"/>
</dbReference>
<dbReference type="InterPro" id="IPR019533">
    <property type="entry name" value="Peptidase_S26"/>
</dbReference>
<dbReference type="InterPro" id="IPR000223">
    <property type="entry name" value="Pept_S26A_signal_pept_1"/>
</dbReference>
<evidence type="ECO:0000256" key="3">
    <source>
        <dbReference type="ARBA" id="ARBA00013208"/>
    </source>
</evidence>
<dbReference type="Gene3D" id="2.10.109.10">
    <property type="entry name" value="Umud Fragment, subunit A"/>
    <property type="match status" value="1"/>
</dbReference>
<dbReference type="EMBL" id="BRXS01000004">
    <property type="protein sequence ID" value="GLC26312.1"/>
    <property type="molecule type" value="Genomic_DNA"/>
</dbReference>
<dbReference type="InterPro" id="IPR019757">
    <property type="entry name" value="Pept_S26A_signal_pept_1_Lys-AS"/>
</dbReference>
<protein>
    <recommendedName>
        <fullName evidence="4 7">Signal peptidase I</fullName>
        <ecNumber evidence="3 7">3.4.21.89</ecNumber>
    </recommendedName>
</protein>
<reference evidence="9" key="1">
    <citation type="submission" date="2022-08" db="EMBL/GenBank/DDBJ databases">
        <title>Draft genome sequencing of Roseisolibacter agri AW1220.</title>
        <authorList>
            <person name="Tobiishi Y."/>
            <person name="Tonouchi A."/>
        </authorList>
    </citation>
    <scope>NUCLEOTIDE SEQUENCE</scope>
    <source>
        <strain evidence="9">AW1220</strain>
    </source>
</reference>
<comment type="similarity">
    <text evidence="2 7">Belongs to the peptidase S26 family.</text>
</comment>
<evidence type="ECO:0000313" key="9">
    <source>
        <dbReference type="EMBL" id="GLC26312.1"/>
    </source>
</evidence>
<accession>A0AA37Q9Q8</accession>
<name>A0AA37Q9Q8_9BACT</name>
<keyword evidence="7" id="KW-0645">Protease</keyword>
<evidence type="ECO:0000256" key="7">
    <source>
        <dbReference type="RuleBase" id="RU362042"/>
    </source>
</evidence>
<dbReference type="PROSITE" id="PS00761">
    <property type="entry name" value="SPASE_I_3"/>
    <property type="match status" value="1"/>
</dbReference>